<reference evidence="4" key="1">
    <citation type="submission" date="2017-02" db="EMBL/GenBank/DDBJ databases">
        <authorList>
            <person name="Varghese N."/>
            <person name="Submissions S."/>
        </authorList>
    </citation>
    <scope>NUCLEOTIDE SEQUENCE [LARGE SCALE GENOMIC DNA]</scope>
    <source>
        <strain evidence="4">ATCC 700200</strain>
    </source>
</reference>
<keyword evidence="4" id="KW-1185">Reference proteome</keyword>
<proteinExistence type="predicted"/>
<sequence>MMSPTTSFSRRRFLSQSLQAGAVVSAPWIAQAAAPTIQVLETKVISRQPEFYHGWPTVARRANGELWVVWSGGREEHVCPFGQVVSMCSRDDGATWTRARVLHDSPMDDRDSGVLETAKGTLLATTFTSLAYESYLEKQSKFEALTSKGWTIQKMPAEEYAMWKATQDFLTPQQRKAALGEWVLRSTDGGVTWSAPIPTVVNSPHGPFQLKDGRLLYAGKQLWTEEKKIGVAESKDDGQTWQWLGEIPTRQGDKVPAGYHELHGVEAADGTIIVQIRNHNDANKGETLQTESKDGGKTWSEPHSTGVYGLPSHLLKLRDGRLLMTYGHRRKPFGNQARLSTDDGQTWGEAMIISGDGIGGDLGYPSTVELADGTLLSVWYETMKEPKKAVLRMAKWKLG</sequence>
<evidence type="ECO:0000256" key="1">
    <source>
        <dbReference type="SAM" id="MobiDB-lite"/>
    </source>
</evidence>
<dbReference type="InterPro" id="IPR036278">
    <property type="entry name" value="Sialidase_sf"/>
</dbReference>
<organism evidence="3 4">
    <name type="scientific">Prosthecobacter debontii</name>
    <dbReference type="NCBI Taxonomy" id="48467"/>
    <lineage>
        <taxon>Bacteria</taxon>
        <taxon>Pseudomonadati</taxon>
        <taxon>Verrucomicrobiota</taxon>
        <taxon>Verrucomicrobiia</taxon>
        <taxon>Verrucomicrobiales</taxon>
        <taxon>Verrucomicrobiaceae</taxon>
        <taxon>Prosthecobacter</taxon>
    </lineage>
</organism>
<dbReference type="AlphaFoldDB" id="A0A1T4WZX5"/>
<dbReference type="InterPro" id="IPR011040">
    <property type="entry name" value="Sialidase"/>
</dbReference>
<dbReference type="PANTHER" id="PTHR43752">
    <property type="entry name" value="BNR/ASP-BOX REPEAT FAMILY PROTEIN"/>
    <property type="match status" value="1"/>
</dbReference>
<dbReference type="Pfam" id="PF13088">
    <property type="entry name" value="BNR_2"/>
    <property type="match status" value="1"/>
</dbReference>
<dbReference type="Proteomes" id="UP000190774">
    <property type="component" value="Unassembled WGS sequence"/>
</dbReference>
<evidence type="ECO:0000313" key="3">
    <source>
        <dbReference type="EMBL" id="SKA82717.1"/>
    </source>
</evidence>
<dbReference type="InterPro" id="IPR006311">
    <property type="entry name" value="TAT_signal"/>
</dbReference>
<dbReference type="STRING" id="48467.SAMN02745166_00957"/>
<name>A0A1T4WZX5_9BACT</name>
<dbReference type="CDD" id="cd15482">
    <property type="entry name" value="Sialidase_non-viral"/>
    <property type="match status" value="1"/>
</dbReference>
<feature type="domain" description="Sialidase" evidence="2">
    <location>
        <begin position="181"/>
        <end position="375"/>
    </location>
</feature>
<accession>A0A1T4WZX5</accession>
<protein>
    <submittedName>
        <fullName evidence="3">BNR repeat-like domain-containing protein</fullName>
    </submittedName>
</protein>
<dbReference type="SUPFAM" id="SSF50939">
    <property type="entry name" value="Sialidases"/>
    <property type="match status" value="1"/>
</dbReference>
<gene>
    <name evidence="3" type="ORF">SAMN02745166_00957</name>
</gene>
<dbReference type="PANTHER" id="PTHR43752:SF2">
    <property type="entry name" value="BNR_ASP-BOX REPEAT FAMILY PROTEIN"/>
    <property type="match status" value="1"/>
</dbReference>
<dbReference type="OrthoDB" id="41724at2"/>
<dbReference type="RefSeq" id="WP_078812180.1">
    <property type="nucleotide sequence ID" value="NZ_FUYE01000002.1"/>
</dbReference>
<evidence type="ECO:0000259" key="2">
    <source>
        <dbReference type="Pfam" id="PF13088"/>
    </source>
</evidence>
<dbReference type="EMBL" id="FUYE01000002">
    <property type="protein sequence ID" value="SKA82717.1"/>
    <property type="molecule type" value="Genomic_DNA"/>
</dbReference>
<evidence type="ECO:0000313" key="4">
    <source>
        <dbReference type="Proteomes" id="UP000190774"/>
    </source>
</evidence>
<dbReference type="PROSITE" id="PS51318">
    <property type="entry name" value="TAT"/>
    <property type="match status" value="1"/>
</dbReference>
<feature type="region of interest" description="Disordered" evidence="1">
    <location>
        <begin position="284"/>
        <end position="303"/>
    </location>
</feature>
<dbReference type="Gene3D" id="2.120.10.10">
    <property type="match status" value="1"/>
</dbReference>